<evidence type="ECO:0000313" key="1">
    <source>
        <dbReference type="EMBL" id="MBC6471372.1"/>
    </source>
</evidence>
<proteinExistence type="predicted"/>
<comment type="caution">
    <text evidence="1">The sequence shown here is derived from an EMBL/GenBank/DDBJ whole genome shotgun (WGS) entry which is preliminary data.</text>
</comment>
<sequence>MGSKKFMLSAGTGLLLGVVASILTGQWWLLAVGLALGAGGGAGARSKQ</sequence>
<gene>
    <name evidence="1" type="ORF">HKK74_38710</name>
</gene>
<evidence type="ECO:0000313" key="2">
    <source>
        <dbReference type="Proteomes" id="UP000805614"/>
    </source>
</evidence>
<keyword evidence="2" id="KW-1185">Reference proteome</keyword>
<dbReference type="EMBL" id="JABVEC010000074">
    <property type="protein sequence ID" value="MBC6471372.1"/>
    <property type="molecule type" value="Genomic_DNA"/>
</dbReference>
<organism evidence="1 2">
    <name type="scientific">Actinomadura alba</name>
    <dbReference type="NCBI Taxonomy" id="406431"/>
    <lineage>
        <taxon>Bacteria</taxon>
        <taxon>Bacillati</taxon>
        <taxon>Actinomycetota</taxon>
        <taxon>Actinomycetes</taxon>
        <taxon>Streptosporangiales</taxon>
        <taxon>Thermomonosporaceae</taxon>
        <taxon>Actinomadura</taxon>
    </lineage>
</organism>
<protein>
    <submittedName>
        <fullName evidence="1">Uncharacterized protein</fullName>
    </submittedName>
</protein>
<accession>A0ABR7M3T9</accession>
<dbReference type="Proteomes" id="UP000805614">
    <property type="component" value="Unassembled WGS sequence"/>
</dbReference>
<dbReference type="RefSeq" id="WP_187248409.1">
    <property type="nucleotide sequence ID" value="NZ_BAAAOK010000005.1"/>
</dbReference>
<reference evidence="1 2" key="1">
    <citation type="submission" date="2020-06" db="EMBL/GenBank/DDBJ databases">
        <title>Actinomadura xiongansis sp. nov., isolated from soil of Baiyangdian.</title>
        <authorList>
            <person name="Zhang X."/>
        </authorList>
    </citation>
    <scope>NUCLEOTIDE SEQUENCE [LARGE SCALE GENOMIC DNA]</scope>
    <source>
        <strain evidence="1 2">HBUM206468</strain>
    </source>
</reference>
<name>A0ABR7M3T9_9ACTN</name>